<keyword evidence="2" id="KW-0812">Transmembrane</keyword>
<feature type="compositionally biased region" description="Basic and acidic residues" evidence="1">
    <location>
        <begin position="689"/>
        <end position="715"/>
    </location>
</feature>
<dbReference type="EMBL" id="GG666543">
    <property type="protein sequence ID" value="EEN57367.1"/>
    <property type="molecule type" value="Genomic_DNA"/>
</dbReference>
<feature type="region of interest" description="Disordered" evidence="1">
    <location>
        <begin position="679"/>
        <end position="715"/>
    </location>
</feature>
<accession>C3YQL1</accession>
<reference evidence="4" key="1">
    <citation type="journal article" date="2008" name="Nature">
        <title>The amphioxus genome and the evolution of the chordate karyotype.</title>
        <authorList>
            <consortium name="US DOE Joint Genome Institute (JGI-PGF)"/>
            <person name="Putnam N.H."/>
            <person name="Butts T."/>
            <person name="Ferrier D.E.K."/>
            <person name="Furlong R.F."/>
            <person name="Hellsten U."/>
            <person name="Kawashima T."/>
            <person name="Robinson-Rechavi M."/>
            <person name="Shoguchi E."/>
            <person name="Terry A."/>
            <person name="Yu J.-K."/>
            <person name="Benito-Gutierrez E.L."/>
            <person name="Dubchak I."/>
            <person name="Garcia-Fernandez J."/>
            <person name="Gibson-Brown J.J."/>
            <person name="Grigoriev I.V."/>
            <person name="Horton A.C."/>
            <person name="de Jong P.J."/>
            <person name="Jurka J."/>
            <person name="Kapitonov V.V."/>
            <person name="Kohara Y."/>
            <person name="Kuroki Y."/>
            <person name="Lindquist E."/>
            <person name="Lucas S."/>
            <person name="Osoegawa K."/>
            <person name="Pennacchio L.A."/>
            <person name="Salamov A.A."/>
            <person name="Satou Y."/>
            <person name="Sauka-Spengler T."/>
            <person name="Schmutz J."/>
            <person name="Shin-I T."/>
            <person name="Toyoda A."/>
            <person name="Bronner-Fraser M."/>
            <person name="Fujiyama A."/>
            <person name="Holland L.Z."/>
            <person name="Holland P.W.H."/>
            <person name="Satoh N."/>
            <person name="Rokhsar D.S."/>
        </authorList>
    </citation>
    <scope>NUCLEOTIDE SEQUENCE [LARGE SCALE GENOMIC DNA]</scope>
    <source>
        <strain evidence="4">S238N-H82</strain>
        <tissue evidence="4">Testes</tissue>
    </source>
</reference>
<proteinExistence type="predicted"/>
<dbReference type="InterPro" id="IPR049012">
    <property type="entry name" value="Mutator_transp_dom"/>
</dbReference>
<evidence type="ECO:0000256" key="2">
    <source>
        <dbReference type="SAM" id="Phobius"/>
    </source>
</evidence>
<dbReference type="Pfam" id="PF20700">
    <property type="entry name" value="Mutator"/>
    <property type="match status" value="1"/>
</dbReference>
<feature type="transmembrane region" description="Helical" evidence="2">
    <location>
        <begin position="16"/>
        <end position="36"/>
    </location>
</feature>
<sequence length="715" mass="79859">MAAAQLAVTSLVGENVILQTSLVLLLVFLVTSWFFSTPKNLPPGPRRWPVVGNIFSLATTFAPGNTPWNKGLRAESGPPDKDVASRDHGDKTPSSSTQTASSIDLNKRLDEDKFRMLQRRGDHILVARLRPRRKATTVDYSEPKRPYAKNKVSGSRIIDLEKMERLVNLYNAGHRKANGEKVCEGQCAFSRKDEKKIGLGFKEALSCKACGYKTTAEELFQRADTRRPGARGPLAVKLNVQVVTPGVKDRYGPSTLKPLFSSLDIPDPGRTTMQRKMTEASEVYEVLNKQQMAENCATVAEVKRHRIAAGLRERDTVKIESDTAYNNPPKGRSRGQPGTQSECPVISAEPNMSLILGLGTANQHCKTCENRRRRGLRTGPAFHAKCSQTFTRSKKIGASEYKLAKENTEALLQNGLVPDTLCGDNDSGNTNGTNEALRQAGHPPVNKQDCMQHNKRNHRKRVFNLDLEVFKGGKATKEMRLERSRKVGHYLVDRCASALYSARKRHPHNDQDFFDAVEQNTRQTVLNCLAGEHSDCSYDSGCPEHMPENRTRPEIPGGGNLALTQADRVTLQTFIDYRLAPNAVERQKETMTSNRSEAFHKRALKAVPKDLTFKRNYSGRVHAAALADSIGSGAAISRVNQYMGASHAEGSPGKAGLRALDKQEKYHQDRKKTWAYKNRRYHLRKAKMQPKDTAEGYQTDSRHPMVRREHSYSKK</sequence>
<keyword evidence="2" id="KW-1133">Transmembrane helix</keyword>
<dbReference type="InParanoid" id="C3YQL1"/>
<organism>
    <name type="scientific">Branchiostoma floridae</name>
    <name type="common">Florida lancelet</name>
    <name type="synonym">Amphioxus</name>
    <dbReference type="NCBI Taxonomy" id="7739"/>
    <lineage>
        <taxon>Eukaryota</taxon>
        <taxon>Metazoa</taxon>
        <taxon>Chordata</taxon>
        <taxon>Cephalochordata</taxon>
        <taxon>Leptocardii</taxon>
        <taxon>Amphioxiformes</taxon>
        <taxon>Branchiostomatidae</taxon>
        <taxon>Branchiostoma</taxon>
    </lineage>
</organism>
<feature type="region of interest" description="Disordered" evidence="1">
    <location>
        <begin position="66"/>
        <end position="103"/>
    </location>
</feature>
<gene>
    <name evidence="4" type="ORF">BRAFLDRAFT_82721</name>
</gene>
<feature type="compositionally biased region" description="Basic and acidic residues" evidence="1">
    <location>
        <begin position="78"/>
        <end position="91"/>
    </location>
</feature>
<name>C3YQL1_BRAFL</name>
<feature type="compositionally biased region" description="Basic residues" evidence="1">
    <location>
        <begin position="679"/>
        <end position="688"/>
    </location>
</feature>
<feature type="region of interest" description="Disordered" evidence="1">
    <location>
        <begin position="422"/>
        <end position="446"/>
    </location>
</feature>
<feature type="domain" description="Mutator-like transposase" evidence="3">
    <location>
        <begin position="154"/>
        <end position="537"/>
    </location>
</feature>
<protein>
    <recommendedName>
        <fullName evidence="3">Mutator-like transposase domain-containing protein</fullName>
    </recommendedName>
</protein>
<evidence type="ECO:0000259" key="3">
    <source>
        <dbReference type="Pfam" id="PF20700"/>
    </source>
</evidence>
<evidence type="ECO:0000313" key="4">
    <source>
        <dbReference type="EMBL" id="EEN57367.1"/>
    </source>
</evidence>
<evidence type="ECO:0000256" key="1">
    <source>
        <dbReference type="SAM" id="MobiDB-lite"/>
    </source>
</evidence>
<feature type="region of interest" description="Disordered" evidence="1">
    <location>
        <begin position="320"/>
        <end position="342"/>
    </location>
</feature>
<dbReference type="AlphaFoldDB" id="C3YQL1"/>
<feature type="compositionally biased region" description="Polar residues" evidence="1">
    <location>
        <begin position="92"/>
        <end position="103"/>
    </location>
</feature>
<feature type="compositionally biased region" description="Low complexity" evidence="1">
    <location>
        <begin position="423"/>
        <end position="434"/>
    </location>
</feature>
<keyword evidence="2" id="KW-0472">Membrane</keyword>